<dbReference type="GO" id="GO:0003924">
    <property type="term" value="F:GTPase activity"/>
    <property type="evidence" value="ECO:0007669"/>
    <property type="project" value="InterPro"/>
</dbReference>
<comment type="caution">
    <text evidence="6">The sequence shown here is derived from an EMBL/GenBank/DDBJ whole genome shotgun (WGS) entry which is preliminary data.</text>
</comment>
<dbReference type="Proteomes" id="UP000291343">
    <property type="component" value="Unassembled WGS sequence"/>
</dbReference>
<dbReference type="PROSITE" id="PS51882">
    <property type="entry name" value="G_ALPHA"/>
    <property type="match status" value="1"/>
</dbReference>
<dbReference type="GO" id="GO:0031683">
    <property type="term" value="F:G-protein beta/gamma-subunit complex binding"/>
    <property type="evidence" value="ECO:0007669"/>
    <property type="project" value="InterPro"/>
</dbReference>
<dbReference type="SUPFAM" id="SSF47895">
    <property type="entry name" value="Transducin (alpha subunit), insertion domain"/>
    <property type="match status" value="1"/>
</dbReference>
<keyword evidence="5" id="KW-0460">Magnesium</keyword>
<dbReference type="STRING" id="195883.A0A482WG79"/>
<accession>A0A482WG79</accession>
<evidence type="ECO:0000256" key="3">
    <source>
        <dbReference type="ARBA" id="ARBA00023224"/>
    </source>
</evidence>
<dbReference type="PANTHER" id="PTHR10218">
    <property type="entry name" value="GTP-BINDING PROTEIN ALPHA SUBUNIT"/>
    <property type="match status" value="1"/>
</dbReference>
<proteinExistence type="predicted"/>
<feature type="binding site" evidence="4">
    <location>
        <begin position="17"/>
        <end position="23"/>
    </location>
    <ligand>
        <name>GTP</name>
        <dbReference type="ChEBI" id="CHEBI:37565"/>
    </ligand>
</feature>
<evidence type="ECO:0000256" key="2">
    <source>
        <dbReference type="ARBA" id="ARBA00023134"/>
    </source>
</evidence>
<organism evidence="6 7">
    <name type="scientific">Laodelphax striatellus</name>
    <name type="common">Small brown planthopper</name>
    <name type="synonym">Delphax striatella</name>
    <dbReference type="NCBI Taxonomy" id="195883"/>
    <lineage>
        <taxon>Eukaryota</taxon>
        <taxon>Metazoa</taxon>
        <taxon>Ecdysozoa</taxon>
        <taxon>Arthropoda</taxon>
        <taxon>Hexapoda</taxon>
        <taxon>Insecta</taxon>
        <taxon>Pterygota</taxon>
        <taxon>Neoptera</taxon>
        <taxon>Paraneoptera</taxon>
        <taxon>Hemiptera</taxon>
        <taxon>Auchenorrhyncha</taxon>
        <taxon>Fulgoroidea</taxon>
        <taxon>Delphacidae</taxon>
        <taxon>Criomorphinae</taxon>
        <taxon>Laodelphax</taxon>
    </lineage>
</organism>
<dbReference type="PRINTS" id="PR00318">
    <property type="entry name" value="GPROTEINA"/>
</dbReference>
<dbReference type="AlphaFoldDB" id="A0A482WG79"/>
<evidence type="ECO:0000256" key="5">
    <source>
        <dbReference type="PIRSR" id="PIRSR601019-2"/>
    </source>
</evidence>
<dbReference type="FunFam" id="3.40.50.300:FF:000720">
    <property type="entry name" value="Guanine nucleotide-binding protein G(k) subunit alpha"/>
    <property type="match status" value="1"/>
</dbReference>
<dbReference type="GO" id="GO:0005525">
    <property type="term" value="F:GTP binding"/>
    <property type="evidence" value="ECO:0007669"/>
    <property type="project" value="UniProtKB-KW"/>
</dbReference>
<dbReference type="GO" id="GO:0001664">
    <property type="term" value="F:G protein-coupled receptor binding"/>
    <property type="evidence" value="ECO:0007669"/>
    <property type="project" value="TreeGrafter"/>
</dbReference>
<dbReference type="OrthoDB" id="5817230at2759"/>
<evidence type="ECO:0000313" key="6">
    <source>
        <dbReference type="EMBL" id="RZF32497.1"/>
    </source>
</evidence>
<dbReference type="Gene3D" id="3.40.50.300">
    <property type="entry name" value="P-loop containing nucleotide triphosphate hydrolases"/>
    <property type="match status" value="1"/>
</dbReference>
<keyword evidence="5" id="KW-0479">Metal-binding</keyword>
<feature type="binding site" evidence="4">
    <location>
        <begin position="42"/>
        <end position="46"/>
    </location>
    <ligand>
        <name>GTP</name>
        <dbReference type="ChEBI" id="CHEBI:37565"/>
    </ligand>
</feature>
<reference evidence="6 7" key="1">
    <citation type="journal article" date="2017" name="Gigascience">
        <title>Genome sequence of the small brown planthopper, Laodelphax striatellus.</title>
        <authorList>
            <person name="Zhu J."/>
            <person name="Jiang F."/>
            <person name="Wang X."/>
            <person name="Yang P."/>
            <person name="Bao Y."/>
            <person name="Zhao W."/>
            <person name="Wang W."/>
            <person name="Lu H."/>
            <person name="Wang Q."/>
            <person name="Cui N."/>
            <person name="Li J."/>
            <person name="Chen X."/>
            <person name="Luo L."/>
            <person name="Yu J."/>
            <person name="Kang L."/>
            <person name="Cui F."/>
        </authorList>
    </citation>
    <scope>NUCLEOTIDE SEQUENCE [LARGE SCALE GENOMIC DNA]</scope>
    <source>
        <strain evidence="6">Lst14</strain>
    </source>
</reference>
<keyword evidence="1 4" id="KW-0547">Nucleotide-binding</keyword>
<feature type="binding site" evidence="5">
    <location>
        <position position="23"/>
    </location>
    <ligand>
        <name>Mg(2+)</name>
        <dbReference type="ChEBI" id="CHEBI:18420"/>
    </ligand>
</feature>
<evidence type="ECO:0000313" key="7">
    <source>
        <dbReference type="Proteomes" id="UP000291343"/>
    </source>
</evidence>
<dbReference type="InParanoid" id="A0A482WG79"/>
<keyword evidence="2 4" id="KW-0342">GTP-binding</keyword>
<dbReference type="SUPFAM" id="SSF52540">
    <property type="entry name" value="P-loop containing nucleoside triphosphate hydrolases"/>
    <property type="match status" value="1"/>
</dbReference>
<dbReference type="InterPro" id="IPR011025">
    <property type="entry name" value="GproteinA_insert"/>
</dbReference>
<evidence type="ECO:0000256" key="1">
    <source>
        <dbReference type="ARBA" id="ARBA00022741"/>
    </source>
</evidence>
<keyword evidence="7" id="KW-1185">Reference proteome</keyword>
<dbReference type="GO" id="GO:0005737">
    <property type="term" value="C:cytoplasm"/>
    <property type="evidence" value="ECO:0007669"/>
    <property type="project" value="TreeGrafter"/>
</dbReference>
<dbReference type="GO" id="GO:0005834">
    <property type="term" value="C:heterotrimeric G-protein complex"/>
    <property type="evidence" value="ECO:0007669"/>
    <property type="project" value="TreeGrafter"/>
</dbReference>
<sequence>MERICNEKYIPSPTDVLRARVRTNGIIETHFKMNDVVISMFDVGGQRSQRRKWIYCFDDVRAVLFVVSLSGYDMTLI</sequence>
<dbReference type="GO" id="GO:0046872">
    <property type="term" value="F:metal ion binding"/>
    <property type="evidence" value="ECO:0007669"/>
    <property type="project" value="UniProtKB-KW"/>
</dbReference>
<gene>
    <name evidence="6" type="ORF">LSTR_LSTR016890</name>
</gene>
<keyword evidence="3" id="KW-0807">Transducer</keyword>
<dbReference type="InterPro" id="IPR001019">
    <property type="entry name" value="Gprotein_alpha_su"/>
</dbReference>
<dbReference type="Pfam" id="PF00503">
    <property type="entry name" value="G-alpha"/>
    <property type="match status" value="1"/>
</dbReference>
<dbReference type="InterPro" id="IPR027417">
    <property type="entry name" value="P-loop_NTPase"/>
</dbReference>
<protein>
    <submittedName>
        <fullName evidence="6">Uncharacterized protein</fullName>
    </submittedName>
</protein>
<dbReference type="GO" id="GO:0007188">
    <property type="term" value="P:adenylate cyclase-modulating G protein-coupled receptor signaling pathway"/>
    <property type="evidence" value="ECO:0007669"/>
    <property type="project" value="TreeGrafter"/>
</dbReference>
<dbReference type="EMBL" id="QKKF02036895">
    <property type="protein sequence ID" value="RZF32497.1"/>
    <property type="molecule type" value="Genomic_DNA"/>
</dbReference>
<name>A0A482WG79_LAOST</name>
<dbReference type="PANTHER" id="PTHR10218:SF231">
    <property type="entry name" value="GUANINE NUCLEOTIDE BINDING PROTEIN (G PROTEIN) ALPHA V1"/>
    <property type="match status" value="1"/>
</dbReference>
<feature type="non-terminal residue" evidence="6">
    <location>
        <position position="77"/>
    </location>
</feature>
<evidence type="ECO:0000256" key="4">
    <source>
        <dbReference type="PIRSR" id="PIRSR601019-1"/>
    </source>
</evidence>